<name>A0A6A3BJ56_HIBSY</name>
<sequence>MDDLKPKAKLTCPDQKKIAAVEFASFGDPFGGCGALVQGNCTAPASNQVVEKYCLGKFTCKILVEAAKFGNVNGACPPNTPKTLAVQGGHHGHCHLVAPMRDQISPKPLSSDFQNLKSNVTPTRPHLLNPKKKGREYLQLSGVLTREMVTTFFFRQGR</sequence>
<keyword evidence="3" id="KW-1185">Reference proteome</keyword>
<evidence type="ECO:0000313" key="3">
    <source>
        <dbReference type="Proteomes" id="UP000436088"/>
    </source>
</evidence>
<evidence type="ECO:0000259" key="1">
    <source>
        <dbReference type="PROSITE" id="PS50228"/>
    </source>
</evidence>
<accession>A0A6A3BJ56</accession>
<evidence type="ECO:0000313" key="2">
    <source>
        <dbReference type="EMBL" id="KAE8716315.1"/>
    </source>
</evidence>
<dbReference type="InterPro" id="IPR000922">
    <property type="entry name" value="Lectin_gal-bd_dom"/>
</dbReference>
<dbReference type="EMBL" id="VEPZ02000849">
    <property type="protein sequence ID" value="KAE8716315.1"/>
    <property type="molecule type" value="Genomic_DNA"/>
</dbReference>
<dbReference type="Pfam" id="PF02140">
    <property type="entry name" value="SUEL_Lectin"/>
    <property type="match status" value="1"/>
</dbReference>
<dbReference type="Gene3D" id="2.60.120.740">
    <property type="match status" value="1"/>
</dbReference>
<dbReference type="InterPro" id="IPR043159">
    <property type="entry name" value="Lectin_gal-bd_sf"/>
</dbReference>
<protein>
    <recommendedName>
        <fullName evidence="1">SUEL-type lectin domain-containing protein</fullName>
    </recommendedName>
</protein>
<gene>
    <name evidence="2" type="ORF">F3Y22_tig00110125pilonHSYRG00054</name>
</gene>
<comment type="caution">
    <text evidence="2">The sequence shown here is derived from an EMBL/GenBank/DDBJ whole genome shotgun (WGS) entry which is preliminary data.</text>
</comment>
<dbReference type="AlphaFoldDB" id="A0A6A3BJ56"/>
<reference evidence="2" key="1">
    <citation type="submission" date="2019-09" db="EMBL/GenBank/DDBJ databases">
        <title>Draft genome information of white flower Hibiscus syriacus.</title>
        <authorList>
            <person name="Kim Y.-M."/>
        </authorList>
    </citation>
    <scope>NUCLEOTIDE SEQUENCE [LARGE SCALE GENOMIC DNA]</scope>
    <source>
        <strain evidence="2">YM2019G1</strain>
    </source>
</reference>
<organism evidence="2 3">
    <name type="scientific">Hibiscus syriacus</name>
    <name type="common">Rose of Sharon</name>
    <dbReference type="NCBI Taxonomy" id="106335"/>
    <lineage>
        <taxon>Eukaryota</taxon>
        <taxon>Viridiplantae</taxon>
        <taxon>Streptophyta</taxon>
        <taxon>Embryophyta</taxon>
        <taxon>Tracheophyta</taxon>
        <taxon>Spermatophyta</taxon>
        <taxon>Magnoliopsida</taxon>
        <taxon>eudicotyledons</taxon>
        <taxon>Gunneridae</taxon>
        <taxon>Pentapetalae</taxon>
        <taxon>rosids</taxon>
        <taxon>malvids</taxon>
        <taxon>Malvales</taxon>
        <taxon>Malvaceae</taxon>
        <taxon>Malvoideae</taxon>
        <taxon>Hibiscus</taxon>
    </lineage>
</organism>
<dbReference type="CDD" id="cd22842">
    <property type="entry name" value="Gal_Rha_Lectin_BGal"/>
    <property type="match status" value="1"/>
</dbReference>
<dbReference type="GO" id="GO:0030246">
    <property type="term" value="F:carbohydrate binding"/>
    <property type="evidence" value="ECO:0007669"/>
    <property type="project" value="InterPro"/>
</dbReference>
<proteinExistence type="predicted"/>
<dbReference type="PROSITE" id="PS50228">
    <property type="entry name" value="SUEL_LECTIN"/>
    <property type="match status" value="1"/>
</dbReference>
<feature type="domain" description="SUEL-type lectin" evidence="1">
    <location>
        <begin position="2"/>
        <end position="77"/>
    </location>
</feature>
<dbReference type="Proteomes" id="UP000436088">
    <property type="component" value="Unassembled WGS sequence"/>
</dbReference>